<feature type="transmembrane region" description="Helical" evidence="8">
    <location>
        <begin position="335"/>
        <end position="355"/>
    </location>
</feature>
<feature type="domain" description="Major facilitator superfamily (MFS) profile" evidence="9">
    <location>
        <begin position="13"/>
        <end position="422"/>
    </location>
</feature>
<feature type="transmembrane region" description="Helical" evidence="8">
    <location>
        <begin position="85"/>
        <end position="109"/>
    </location>
</feature>
<evidence type="ECO:0000256" key="6">
    <source>
        <dbReference type="ARBA" id="ARBA00022989"/>
    </source>
</evidence>
<dbReference type="PROSITE" id="PS00217">
    <property type="entry name" value="SUGAR_TRANSPORT_2"/>
    <property type="match status" value="1"/>
</dbReference>
<dbReference type="OrthoDB" id="6766492at2"/>
<dbReference type="Pfam" id="PF00083">
    <property type="entry name" value="Sugar_tr"/>
    <property type="match status" value="2"/>
</dbReference>
<organism evidence="10 11">
    <name type="scientific">Paraburkholderia piptadeniae</name>
    <dbReference type="NCBI Taxonomy" id="1701573"/>
    <lineage>
        <taxon>Bacteria</taxon>
        <taxon>Pseudomonadati</taxon>
        <taxon>Pseudomonadota</taxon>
        <taxon>Betaproteobacteria</taxon>
        <taxon>Burkholderiales</taxon>
        <taxon>Burkholderiaceae</taxon>
        <taxon>Paraburkholderia</taxon>
    </lineage>
</organism>
<feature type="transmembrane region" description="Helical" evidence="8">
    <location>
        <begin position="395"/>
        <end position="416"/>
    </location>
</feature>
<dbReference type="InterPro" id="IPR005828">
    <property type="entry name" value="MFS_sugar_transport-like"/>
</dbReference>
<dbReference type="Gene3D" id="1.20.1250.20">
    <property type="entry name" value="MFS general substrate transporter like domains"/>
    <property type="match status" value="2"/>
</dbReference>
<evidence type="ECO:0000256" key="8">
    <source>
        <dbReference type="SAM" id="Phobius"/>
    </source>
</evidence>
<feature type="transmembrane region" description="Helical" evidence="8">
    <location>
        <begin position="302"/>
        <end position="323"/>
    </location>
</feature>
<feature type="transmembrane region" description="Helical" evidence="8">
    <location>
        <begin position="367"/>
        <end position="389"/>
    </location>
</feature>
<evidence type="ECO:0000313" key="11">
    <source>
        <dbReference type="Proteomes" id="UP000195569"/>
    </source>
</evidence>
<evidence type="ECO:0000256" key="2">
    <source>
        <dbReference type="ARBA" id="ARBA00022448"/>
    </source>
</evidence>
<dbReference type="PROSITE" id="PS50850">
    <property type="entry name" value="MFS"/>
    <property type="match status" value="1"/>
</dbReference>
<evidence type="ECO:0000256" key="4">
    <source>
        <dbReference type="ARBA" id="ARBA00022692"/>
    </source>
</evidence>
<keyword evidence="7 8" id="KW-0472">Membrane</keyword>
<dbReference type="PANTHER" id="PTHR43528:SF6">
    <property type="entry name" value="CITRATE-PROTON SYMPORTER"/>
    <property type="match status" value="1"/>
</dbReference>
<comment type="subcellular location">
    <subcellularLocation>
        <location evidence="1">Cell membrane</location>
        <topology evidence="1">Multi-pass membrane protein</topology>
    </subcellularLocation>
</comment>
<evidence type="ECO:0000313" key="10">
    <source>
        <dbReference type="EMBL" id="SIT39112.1"/>
    </source>
</evidence>
<dbReference type="Proteomes" id="UP000195569">
    <property type="component" value="Unassembled WGS sequence"/>
</dbReference>
<evidence type="ECO:0000259" key="9">
    <source>
        <dbReference type="PROSITE" id="PS50850"/>
    </source>
</evidence>
<feature type="transmembrane region" description="Helical" evidence="8">
    <location>
        <begin position="49"/>
        <end position="73"/>
    </location>
</feature>
<keyword evidence="11" id="KW-1185">Reference proteome</keyword>
<name>A0A1N7RVI1_9BURK</name>
<dbReference type="SUPFAM" id="SSF103473">
    <property type="entry name" value="MFS general substrate transporter"/>
    <property type="match status" value="1"/>
</dbReference>
<dbReference type="EMBL" id="CYGY02000021">
    <property type="protein sequence ID" value="SIT39112.1"/>
    <property type="molecule type" value="Genomic_DNA"/>
</dbReference>
<dbReference type="NCBIfam" id="NF011656">
    <property type="entry name" value="PRK15075.1"/>
    <property type="match status" value="1"/>
</dbReference>
<proteinExistence type="predicted"/>
<keyword evidence="4 8" id="KW-0812">Transmembrane</keyword>
<keyword evidence="6 8" id="KW-1133">Transmembrane helix</keyword>
<dbReference type="RefSeq" id="WP_087733886.1">
    <property type="nucleotide sequence ID" value="NZ_CYGY02000021.1"/>
</dbReference>
<dbReference type="InterPro" id="IPR051084">
    <property type="entry name" value="H+-coupled_symporters"/>
</dbReference>
<evidence type="ECO:0000256" key="7">
    <source>
        <dbReference type="ARBA" id="ARBA00023136"/>
    </source>
</evidence>
<dbReference type="InterPro" id="IPR036259">
    <property type="entry name" value="MFS_trans_sf"/>
</dbReference>
<dbReference type="InterPro" id="IPR005829">
    <property type="entry name" value="Sugar_transporter_CS"/>
</dbReference>
<dbReference type="GO" id="GO:0005886">
    <property type="term" value="C:plasma membrane"/>
    <property type="evidence" value="ECO:0007669"/>
    <property type="project" value="UniProtKB-SubCell"/>
</dbReference>
<evidence type="ECO:0000256" key="3">
    <source>
        <dbReference type="ARBA" id="ARBA00022475"/>
    </source>
</evidence>
<feature type="transmembrane region" description="Helical" evidence="8">
    <location>
        <begin position="185"/>
        <end position="204"/>
    </location>
</feature>
<dbReference type="AlphaFoldDB" id="A0A1N7RVI1"/>
<keyword evidence="3" id="KW-1003">Cell membrane</keyword>
<comment type="caution">
    <text evidence="10">The sequence shown here is derived from an EMBL/GenBank/DDBJ whole genome shotgun (WGS) entry which is preliminary data.</text>
</comment>
<dbReference type="GO" id="GO:0015293">
    <property type="term" value="F:symporter activity"/>
    <property type="evidence" value="ECO:0007669"/>
    <property type="project" value="UniProtKB-KW"/>
</dbReference>
<keyword evidence="2" id="KW-0813">Transport</keyword>
<evidence type="ECO:0000256" key="5">
    <source>
        <dbReference type="ARBA" id="ARBA00022847"/>
    </source>
</evidence>
<feature type="transmembrane region" description="Helical" evidence="8">
    <location>
        <begin position="273"/>
        <end position="293"/>
    </location>
</feature>
<dbReference type="FunFam" id="1.20.1250.20:FF:000001">
    <property type="entry name" value="Dicarboxylate MFS transporter"/>
    <property type="match status" value="1"/>
</dbReference>
<reference evidence="10" key="1">
    <citation type="submission" date="2016-12" db="EMBL/GenBank/DDBJ databases">
        <authorList>
            <person name="Moulin L."/>
        </authorList>
    </citation>
    <scope>NUCLEOTIDE SEQUENCE [LARGE SCALE GENOMIC DNA]</scope>
    <source>
        <strain evidence="10">STM 7183</strain>
    </source>
</reference>
<dbReference type="PROSITE" id="PS00216">
    <property type="entry name" value="SUGAR_TRANSPORT_1"/>
    <property type="match status" value="1"/>
</dbReference>
<feature type="transmembrane region" description="Helical" evidence="8">
    <location>
        <begin position="235"/>
        <end position="253"/>
    </location>
</feature>
<dbReference type="InterPro" id="IPR020846">
    <property type="entry name" value="MFS_dom"/>
</dbReference>
<sequence length="432" mass="46347">MSSEAKGQASATNVVRVVSGNFLEMYDFMVYGFYASSIAKAMFPSDNEFISLMLSLATFGMGFLARPLGAIVLGSYMDRHGRRAGLILTLTLMSIGILMIAVTPTYASIGALAPVLVIVGRLLQGFSAGAESGGVSVYLSEVAPPGRRGFFVSWQSASQQVSVLLAAVLGVALRFTLTNEQMDAWGWRIPFLLGCSIVPVLFWIRRSVTESHVFKAQKPQSVGEIFRSLALNWRIILWSTMLVSLTSIMFYLITAYTPTFGRAELGLKPIDTFYVTTCVALTTFVMIPVMAALSDRIGRKPLLVGASLTIAIVAWPAMTWLVAAPSFMSLLLVEVGFAFMYASYQAALVVTLTEIIPANVRGTGFSLAYSLSQAVFGGFTPAICTMLIHTTSNKAMPGAWLVTGALFALLATLVIVRSDKQPAGEASAPAVS</sequence>
<keyword evidence="5" id="KW-0769">Symport</keyword>
<dbReference type="PANTHER" id="PTHR43528">
    <property type="entry name" value="ALPHA-KETOGLUTARATE PERMEASE"/>
    <property type="match status" value="1"/>
</dbReference>
<accession>A0A1N7RVI1</accession>
<gene>
    <name evidence="10" type="primary">citA</name>
    <name evidence="10" type="ORF">BN2476_210047</name>
</gene>
<evidence type="ECO:0000256" key="1">
    <source>
        <dbReference type="ARBA" id="ARBA00004651"/>
    </source>
</evidence>
<protein>
    <submittedName>
        <fullName evidence="10">Citrate-proton symporter</fullName>
    </submittedName>
</protein>